<dbReference type="InterPro" id="IPR003593">
    <property type="entry name" value="AAA+_ATPase"/>
</dbReference>
<gene>
    <name evidence="14" type="ORF">OLUC0939_LOCUS5648</name>
</gene>
<dbReference type="InterPro" id="IPR050173">
    <property type="entry name" value="ABC_transporter_C-like"/>
</dbReference>
<keyword evidence="8 11" id="KW-1133">Transmembrane helix</keyword>
<dbReference type="FunFam" id="1.20.1560.10:FF:000006">
    <property type="entry name" value="ATP-binding cassette, sub-family C (CFTR/MRP), member 9"/>
    <property type="match status" value="1"/>
</dbReference>
<proteinExistence type="inferred from homology"/>
<feature type="transmembrane region" description="Helical" evidence="11">
    <location>
        <begin position="919"/>
        <end position="938"/>
    </location>
</feature>
<keyword evidence="10" id="KW-0175">Coiled coil</keyword>
<comment type="subcellular location">
    <subcellularLocation>
        <location evidence="1">Vacuole membrane</location>
        <topology evidence="1">Multi-pass membrane protein</topology>
    </subcellularLocation>
</comment>
<dbReference type="PROSITE" id="PS00211">
    <property type="entry name" value="ABC_TRANSPORTER_1"/>
    <property type="match status" value="1"/>
</dbReference>
<feature type="transmembrane region" description="Helical" evidence="11">
    <location>
        <begin position="827"/>
        <end position="855"/>
    </location>
</feature>
<feature type="transmembrane region" description="Helical" evidence="11">
    <location>
        <begin position="1033"/>
        <end position="1054"/>
    </location>
</feature>
<dbReference type="InterPro" id="IPR044746">
    <property type="entry name" value="ABCC_6TM_D1"/>
</dbReference>
<dbReference type="InterPro" id="IPR017871">
    <property type="entry name" value="ABC_transporter-like_CS"/>
</dbReference>
<evidence type="ECO:0000256" key="9">
    <source>
        <dbReference type="ARBA" id="ARBA00023136"/>
    </source>
</evidence>
<dbReference type="PANTHER" id="PTHR24223">
    <property type="entry name" value="ATP-BINDING CASSETTE SUB-FAMILY C"/>
    <property type="match status" value="1"/>
</dbReference>
<dbReference type="GO" id="GO:0140359">
    <property type="term" value="F:ABC-type transporter activity"/>
    <property type="evidence" value="ECO:0007669"/>
    <property type="project" value="InterPro"/>
</dbReference>
<dbReference type="FunFam" id="3.40.50.300:FF:000163">
    <property type="entry name" value="Multidrug resistance-associated protein member 4"/>
    <property type="match status" value="1"/>
</dbReference>
<feature type="transmembrane region" description="Helical" evidence="11">
    <location>
        <begin position="276"/>
        <end position="298"/>
    </location>
</feature>
<evidence type="ECO:0000259" key="12">
    <source>
        <dbReference type="PROSITE" id="PS50893"/>
    </source>
</evidence>
<keyword evidence="9 11" id="KW-0472">Membrane</keyword>
<dbReference type="CDD" id="cd18603">
    <property type="entry name" value="ABC_6TM_MRP1_2_3_6_D2_like"/>
    <property type="match status" value="1"/>
</dbReference>
<dbReference type="PANTHER" id="PTHR24223:SF443">
    <property type="entry name" value="MULTIDRUG-RESISTANCE LIKE PROTEIN 1, ISOFORM I"/>
    <property type="match status" value="1"/>
</dbReference>
<evidence type="ECO:0000256" key="2">
    <source>
        <dbReference type="ARBA" id="ARBA00009726"/>
    </source>
</evidence>
<feature type="transmembrane region" description="Helical" evidence="11">
    <location>
        <begin position="781"/>
        <end position="807"/>
    </location>
</feature>
<accession>A0A7R9T4L0</accession>
<dbReference type="FunFam" id="3.40.50.300:FF:000997">
    <property type="entry name" value="Multidrug resistance-associated protein 1"/>
    <property type="match status" value="1"/>
</dbReference>
<evidence type="ECO:0000256" key="10">
    <source>
        <dbReference type="SAM" id="Coils"/>
    </source>
</evidence>
<protein>
    <submittedName>
        <fullName evidence="14">Uncharacterized protein</fullName>
    </submittedName>
</protein>
<keyword evidence="4 11" id="KW-0812">Transmembrane</keyword>
<dbReference type="Gene3D" id="1.20.1560.10">
    <property type="entry name" value="ABC transporter type 1, transmembrane domain"/>
    <property type="match status" value="2"/>
</dbReference>
<feature type="domain" description="ABC transmembrane type-1" evidence="13">
    <location>
        <begin position="786"/>
        <end position="1062"/>
    </location>
</feature>
<dbReference type="Gene3D" id="3.40.50.300">
    <property type="entry name" value="P-loop containing nucleotide triphosphate hydrolases"/>
    <property type="match status" value="2"/>
</dbReference>
<dbReference type="PROSITE" id="PS50893">
    <property type="entry name" value="ABC_TRANSPORTER_2"/>
    <property type="match status" value="2"/>
</dbReference>
<comment type="similarity">
    <text evidence="2">Belongs to the ABC transporter superfamily. ABCC family. Conjugate transporter (TC 3.A.1.208) subfamily.</text>
</comment>
<dbReference type="CDD" id="cd03244">
    <property type="entry name" value="ABCC_MRP_domain2"/>
    <property type="match status" value="1"/>
</dbReference>
<evidence type="ECO:0000256" key="1">
    <source>
        <dbReference type="ARBA" id="ARBA00004128"/>
    </source>
</evidence>
<evidence type="ECO:0000256" key="11">
    <source>
        <dbReference type="SAM" id="Phobius"/>
    </source>
</evidence>
<keyword evidence="5" id="KW-0677">Repeat</keyword>
<dbReference type="InterPro" id="IPR027417">
    <property type="entry name" value="P-loop_NTPase"/>
</dbReference>
<feature type="transmembrane region" description="Helical" evidence="11">
    <location>
        <begin position="111"/>
        <end position="134"/>
    </location>
</feature>
<reference evidence="14" key="1">
    <citation type="submission" date="2021-01" db="EMBL/GenBank/DDBJ databases">
        <authorList>
            <person name="Corre E."/>
            <person name="Pelletier E."/>
            <person name="Niang G."/>
            <person name="Scheremetjew M."/>
            <person name="Finn R."/>
            <person name="Kale V."/>
            <person name="Holt S."/>
            <person name="Cochrane G."/>
            <person name="Meng A."/>
            <person name="Brown T."/>
            <person name="Cohen L."/>
        </authorList>
    </citation>
    <scope>NUCLEOTIDE SEQUENCE</scope>
    <source>
        <strain evidence="14">Clade-A-BCC118000</strain>
    </source>
</reference>
<dbReference type="EMBL" id="HBDX01006594">
    <property type="protein sequence ID" value="CAD8224908.1"/>
    <property type="molecule type" value="Transcribed_RNA"/>
</dbReference>
<organism evidence="14">
    <name type="scientific">Ostreococcus sp. 'lucimarinus'</name>
    <dbReference type="NCBI Taxonomy" id="242159"/>
    <lineage>
        <taxon>Eukaryota</taxon>
        <taxon>Viridiplantae</taxon>
        <taxon>Chlorophyta</taxon>
        <taxon>Mamiellophyceae</taxon>
        <taxon>Mamiellales</taxon>
        <taxon>Bathycoccaceae</taxon>
        <taxon>Ostreococcus</taxon>
    </lineage>
</organism>
<dbReference type="Pfam" id="PF00664">
    <property type="entry name" value="ABC_membrane"/>
    <property type="match status" value="2"/>
</dbReference>
<keyword evidence="3" id="KW-0813">Transport</keyword>
<evidence type="ECO:0000256" key="7">
    <source>
        <dbReference type="ARBA" id="ARBA00022840"/>
    </source>
</evidence>
<dbReference type="SMART" id="SM00382">
    <property type="entry name" value="AAA"/>
    <property type="match status" value="2"/>
</dbReference>
<sequence>MTMATSTPDARRDAPRARGDANALSRACFAWVTPFLRRGLDAHAGRAARLEMGDLLRPPEAYVARRNADGFERAMLETLGRVERERAAAADADADADATTKKEAKAKAKEGFLPALVSPLWRTFGGVILQGTFFKLCNDVVQFLPPVVLSGFLRYVGNKPNFMSDAFGASVTGNGIGWLYCALMFSLAVLRTLCEQTYFYYAQASGICIKGALSTAVYRKTMRLSSAGRSGSTTGEVLNYMQLDAQRVGDLMLFLNVLWSGLLQTMGYMALLYSYIGWSVFGGLFIMLGLIPAQKFFYGMMYRYRKKQNVETDRRVKLENEGLSGIKILKLNAWEESLREEVAEVRKREMIQATKVANVAAINTSIMSAGPVIVSVVVFSLYAGVMERPMDADIVFPALTLFNLLRFPILFYPRCLAQCADAVSSLQRLQKYFMLPEASATTKTVEFERKDDFDQVVETTKVGKKGDVLARMTRGTFSWSDPDVEVKENEAEKVSDAKKDEIVDKVNPTVPFLRDINFELKRGELTIVVGAVGAGKTALISALLGEMSARDGASVTIDATVSYVAQTAWVQSMSLRDNVLFGKRYDEEKYHQALEAACMEADINLLPNGDDTEIGEKGITLSGGQKQRTAIARAVYADAEIAILDDPLSALDAHVAKDVFKRCIRGVLRSSAVLLVTHQLQFTEFADNILVMKDGEVVESGKYSELMDKGPVFQQMMRSYRGTQKAETTKEEVVDTSVSKDMKQTMSLQKDKAKQNIEKREEGSVKMNVYKAYINAMGGRFWTFSFLMFITIAERALSVFTNVWLAYWSQQKWNLGQTVYLGGYSAIGIVSAFIAWIRTFAWVVAALTAATGLHLKLLQSVMDTRMSFFDTTPLGRVIQRFSKDTNALDNILGQSVSSVMSFGLLLFGTIVVMGWIMPILLPFMVPIFAVYFYIQMYYRPGYREAKRLDAISGSPVFAHFGETLGGLSTIRAFGHQRRFITENEQRIGANQIADYTQKCCCERWLPVRLETIGNSLTLVVACVAVYSRDSLDAALIGLAVTYAIDITGVLSWVIRIVSELESQMVSVERIDEYTRLPSEEETGAMAAHGVVEEPPPEWPSQGGLRFEKLQMRYRSELPLVLNGISFEVQPGHKVGICGRTGSGKSSLLVALWRLCEPTAGSIWLDGIDISTISLKRLRSSITCIPQDPVLFSGTIRYNLDPFNEYTDEKLWYVLEHVKCKDFIGKQGLGLDAPVEEFGGNYSAGQRQMLCLARAMLRDTKVVCLDEATASVDTETDDNMQKVIATEFVNCTILTIAHRINTIIENHQVVCLQAGNLVAMDSPSAMLADPNSIFSQLVAETGEASAKNLKQRADAAEAARARNTRDIERTHLDSHIC</sequence>
<feature type="transmembrane region" description="Helical" evidence="11">
    <location>
        <begin position="169"/>
        <end position="192"/>
    </location>
</feature>
<feature type="coiled-coil region" evidence="10">
    <location>
        <begin position="1338"/>
        <end position="1365"/>
    </location>
</feature>
<dbReference type="PROSITE" id="PS50929">
    <property type="entry name" value="ABC_TM1F"/>
    <property type="match status" value="2"/>
</dbReference>
<evidence type="ECO:0000256" key="3">
    <source>
        <dbReference type="ARBA" id="ARBA00022448"/>
    </source>
</evidence>
<dbReference type="GO" id="GO:0016887">
    <property type="term" value="F:ATP hydrolysis activity"/>
    <property type="evidence" value="ECO:0007669"/>
    <property type="project" value="InterPro"/>
</dbReference>
<feature type="transmembrane region" description="Helical" evidence="11">
    <location>
        <begin position="394"/>
        <end position="412"/>
    </location>
</feature>
<dbReference type="GO" id="GO:0005774">
    <property type="term" value="C:vacuolar membrane"/>
    <property type="evidence" value="ECO:0007669"/>
    <property type="project" value="UniProtKB-SubCell"/>
</dbReference>
<dbReference type="SUPFAM" id="SSF90123">
    <property type="entry name" value="ABC transporter transmembrane region"/>
    <property type="match status" value="2"/>
</dbReference>
<keyword evidence="7" id="KW-0067">ATP-binding</keyword>
<dbReference type="InterPro" id="IPR003439">
    <property type="entry name" value="ABC_transporter-like_ATP-bd"/>
</dbReference>
<keyword evidence="6" id="KW-0547">Nucleotide-binding</keyword>
<feature type="transmembrane region" description="Helical" evidence="11">
    <location>
        <begin position="251"/>
        <end position="270"/>
    </location>
</feature>
<feature type="domain" description="ABC transporter" evidence="12">
    <location>
        <begin position="1104"/>
        <end position="1338"/>
    </location>
</feature>
<dbReference type="InterPro" id="IPR036640">
    <property type="entry name" value="ABC1_TM_sf"/>
</dbReference>
<dbReference type="FunFam" id="1.20.1560.10:FF:000010">
    <property type="entry name" value="Multidrug resistance-associated ABC transporter"/>
    <property type="match status" value="1"/>
</dbReference>
<dbReference type="GO" id="GO:0005524">
    <property type="term" value="F:ATP binding"/>
    <property type="evidence" value="ECO:0007669"/>
    <property type="project" value="UniProtKB-KW"/>
</dbReference>
<feature type="domain" description="ABC transporter" evidence="12">
    <location>
        <begin position="497"/>
        <end position="719"/>
    </location>
</feature>
<dbReference type="Pfam" id="PF00005">
    <property type="entry name" value="ABC_tran"/>
    <property type="match status" value="2"/>
</dbReference>
<evidence type="ECO:0000256" key="4">
    <source>
        <dbReference type="ARBA" id="ARBA00022692"/>
    </source>
</evidence>
<evidence type="ECO:0000256" key="8">
    <source>
        <dbReference type="ARBA" id="ARBA00022989"/>
    </source>
</evidence>
<evidence type="ECO:0000313" key="14">
    <source>
        <dbReference type="EMBL" id="CAD8224908.1"/>
    </source>
</evidence>
<dbReference type="CDD" id="cd03250">
    <property type="entry name" value="ABCC_MRP_domain1"/>
    <property type="match status" value="1"/>
</dbReference>
<evidence type="ECO:0000259" key="13">
    <source>
        <dbReference type="PROSITE" id="PS50929"/>
    </source>
</evidence>
<dbReference type="InterPro" id="IPR011527">
    <property type="entry name" value="ABC1_TM_dom"/>
</dbReference>
<evidence type="ECO:0000256" key="6">
    <source>
        <dbReference type="ARBA" id="ARBA00022741"/>
    </source>
</evidence>
<dbReference type="SUPFAM" id="SSF52540">
    <property type="entry name" value="P-loop containing nucleoside triphosphate hydrolases"/>
    <property type="match status" value="2"/>
</dbReference>
<name>A0A7R9T4L0_9CHLO</name>
<feature type="transmembrane region" description="Helical" evidence="11">
    <location>
        <begin position="356"/>
        <end position="382"/>
    </location>
</feature>
<dbReference type="CDD" id="cd18579">
    <property type="entry name" value="ABC_6TM_ABCC_D1"/>
    <property type="match status" value="1"/>
</dbReference>
<evidence type="ECO:0000256" key="5">
    <source>
        <dbReference type="ARBA" id="ARBA00022737"/>
    </source>
</evidence>
<feature type="domain" description="ABC transmembrane type-1" evidence="13">
    <location>
        <begin position="131"/>
        <end position="421"/>
    </location>
</feature>